<evidence type="ECO:0000256" key="7">
    <source>
        <dbReference type="SAM" id="Phobius"/>
    </source>
</evidence>
<comment type="similarity">
    <text evidence="2 6">Belongs to the sodium:solute symporter (SSF) (TC 2.A.21) family.</text>
</comment>
<feature type="transmembrane region" description="Helical" evidence="7">
    <location>
        <begin position="415"/>
        <end position="432"/>
    </location>
</feature>
<feature type="transmembrane region" description="Helical" evidence="7">
    <location>
        <begin position="441"/>
        <end position="459"/>
    </location>
</feature>
<dbReference type="GO" id="GO:0005886">
    <property type="term" value="C:plasma membrane"/>
    <property type="evidence" value="ECO:0007669"/>
    <property type="project" value="TreeGrafter"/>
</dbReference>
<dbReference type="Gene3D" id="1.20.1730.10">
    <property type="entry name" value="Sodium/glucose cotransporter"/>
    <property type="match status" value="1"/>
</dbReference>
<feature type="transmembrane region" description="Helical" evidence="7">
    <location>
        <begin position="289"/>
        <end position="313"/>
    </location>
</feature>
<sequence>MSFGNLHLIDWIVVIIYFVVCIIVGLLFVKKASGSTDDYFLAGRKLPWWIAGTSIVATMFAADTPLFHTGNVRQFGLDAGWLFFIPGFGVVMAAVLFARLWRRARVVTEVELLEMRYSGKAATVFRGFNAVYGGVFKAAVTLGWVTLAMGVILESLFGIDRYIGTMIFMGIVLVYSISSGLWGVVATDFIQYIVATFGTIYLAFAAVKECGGLVAMREQLMAVPDWSGSAMRVIPDPSAWNPNFSWMLIIGWLLIYSIELSTSGGFMGQRIYASKDEKNASHSLLWFGFCYYVLNGWPWIVTGLASIIILGATNEAAGLENYDGTYPAMIVKLMPVGMLGIMGAAMIAAFMSTISTILNWGSSLMVNDFYRRFVVKGKSKHHYVWASRAFSLGLAVFGVWFAFQFDSITQILLRMPLYLIGGVLVFVFRWLWSRTNIWSEIAAMVGSIVVALFIDFILVPKLHIWEPNEAIPDHNWFVYFGHKMVLVLVATTVIWVITTLLTKPVDDETLKKFYKHTVPPGPGWKRIRKLCGEETPQPSPLSKILLAWLSGVVGLFVLLFAIGYLVACQWVMSGVLLAVSAAGFIAYFKLYSTLTHYDDLDQQDYDVS</sequence>
<dbReference type="AlphaFoldDB" id="A0A6C2UEQ0"/>
<reference evidence="8 9" key="1">
    <citation type="submission" date="2019-04" db="EMBL/GenBank/DDBJ databases">
        <authorList>
            <person name="Van Vliet M D."/>
        </authorList>
    </citation>
    <scope>NUCLEOTIDE SEQUENCE [LARGE SCALE GENOMIC DNA]</scope>
    <source>
        <strain evidence="8 9">F1</strain>
    </source>
</reference>
<dbReference type="PANTHER" id="PTHR11819">
    <property type="entry name" value="SOLUTE CARRIER FAMILY 5"/>
    <property type="match status" value="1"/>
</dbReference>
<dbReference type="CDD" id="cd11477">
    <property type="entry name" value="SLC5sbd_u1"/>
    <property type="match status" value="1"/>
</dbReference>
<organism evidence="8 9">
    <name type="scientific">Pontiella desulfatans</name>
    <dbReference type="NCBI Taxonomy" id="2750659"/>
    <lineage>
        <taxon>Bacteria</taxon>
        <taxon>Pseudomonadati</taxon>
        <taxon>Kiritimatiellota</taxon>
        <taxon>Kiritimatiellia</taxon>
        <taxon>Kiritimatiellales</taxon>
        <taxon>Pontiellaceae</taxon>
        <taxon>Pontiella</taxon>
    </lineage>
</organism>
<feature type="transmembrane region" description="Helical" evidence="7">
    <location>
        <begin position="79"/>
        <end position="98"/>
    </location>
</feature>
<evidence type="ECO:0000256" key="1">
    <source>
        <dbReference type="ARBA" id="ARBA00004141"/>
    </source>
</evidence>
<evidence type="ECO:0000256" key="4">
    <source>
        <dbReference type="ARBA" id="ARBA00022989"/>
    </source>
</evidence>
<dbReference type="InterPro" id="IPR038377">
    <property type="entry name" value="Na/Glc_symporter_sf"/>
</dbReference>
<feature type="transmembrane region" description="Helical" evidence="7">
    <location>
        <begin position="382"/>
        <end position="403"/>
    </location>
</feature>
<dbReference type="Proteomes" id="UP000366872">
    <property type="component" value="Unassembled WGS sequence"/>
</dbReference>
<dbReference type="PROSITE" id="PS50283">
    <property type="entry name" value="NA_SOLUT_SYMP_3"/>
    <property type="match status" value="1"/>
</dbReference>
<dbReference type="PANTHER" id="PTHR11819:SF77">
    <property type="entry name" value="SODIUM_GLUCOSE COTRANSPORT PROTEIN"/>
    <property type="match status" value="1"/>
</dbReference>
<evidence type="ECO:0000256" key="3">
    <source>
        <dbReference type="ARBA" id="ARBA00022692"/>
    </source>
</evidence>
<feature type="transmembrane region" description="Helical" evidence="7">
    <location>
        <begin position="6"/>
        <end position="28"/>
    </location>
</feature>
<evidence type="ECO:0000256" key="5">
    <source>
        <dbReference type="ARBA" id="ARBA00023136"/>
    </source>
</evidence>
<comment type="subcellular location">
    <subcellularLocation>
        <location evidence="1">Membrane</location>
        <topology evidence="1">Multi-pass membrane protein</topology>
    </subcellularLocation>
</comment>
<dbReference type="Pfam" id="PF00474">
    <property type="entry name" value="SSF"/>
    <property type="match status" value="1"/>
</dbReference>
<name>A0A6C2UEQ0_PONDE</name>
<feature type="transmembrane region" description="Helical" evidence="7">
    <location>
        <begin position="159"/>
        <end position="177"/>
    </location>
</feature>
<feature type="transmembrane region" description="Helical" evidence="7">
    <location>
        <begin position="244"/>
        <end position="268"/>
    </location>
</feature>
<feature type="transmembrane region" description="Helical" evidence="7">
    <location>
        <begin position="479"/>
        <end position="502"/>
    </location>
</feature>
<feature type="transmembrane region" description="Helical" evidence="7">
    <location>
        <begin position="570"/>
        <end position="588"/>
    </location>
</feature>
<evidence type="ECO:0000256" key="2">
    <source>
        <dbReference type="ARBA" id="ARBA00006434"/>
    </source>
</evidence>
<dbReference type="EMBL" id="CAAHFG010000005">
    <property type="protein sequence ID" value="VGO17686.1"/>
    <property type="molecule type" value="Genomic_DNA"/>
</dbReference>
<dbReference type="GO" id="GO:0005412">
    <property type="term" value="F:D-glucose:sodium symporter activity"/>
    <property type="evidence" value="ECO:0007669"/>
    <property type="project" value="TreeGrafter"/>
</dbReference>
<feature type="transmembrane region" description="Helical" evidence="7">
    <location>
        <begin position="48"/>
        <end position="67"/>
    </location>
</feature>
<dbReference type="RefSeq" id="WP_136083171.1">
    <property type="nucleotide sequence ID" value="NZ_CAAHFG010000005.1"/>
</dbReference>
<feature type="transmembrane region" description="Helical" evidence="7">
    <location>
        <begin position="544"/>
        <end position="564"/>
    </location>
</feature>
<gene>
    <name evidence="8" type="primary">sglT_14</name>
    <name evidence="8" type="ORF">PDESU_06288</name>
</gene>
<proteinExistence type="inferred from homology"/>
<accession>A0A6C2UEQ0</accession>
<feature type="transmembrane region" description="Helical" evidence="7">
    <location>
        <begin position="333"/>
        <end position="361"/>
    </location>
</feature>
<feature type="transmembrane region" description="Helical" evidence="7">
    <location>
        <begin position="189"/>
        <end position="207"/>
    </location>
</feature>
<evidence type="ECO:0000313" key="8">
    <source>
        <dbReference type="EMBL" id="VGO17686.1"/>
    </source>
</evidence>
<keyword evidence="3 7" id="KW-0812">Transmembrane</keyword>
<feature type="transmembrane region" description="Helical" evidence="7">
    <location>
        <begin position="130"/>
        <end position="153"/>
    </location>
</feature>
<protein>
    <submittedName>
        <fullName evidence="8">Sodium/glucose cotransporter</fullName>
    </submittedName>
</protein>
<evidence type="ECO:0000256" key="6">
    <source>
        <dbReference type="RuleBase" id="RU362091"/>
    </source>
</evidence>
<keyword evidence="9" id="KW-1185">Reference proteome</keyword>
<keyword evidence="5 7" id="KW-0472">Membrane</keyword>
<keyword evidence="4 7" id="KW-1133">Transmembrane helix</keyword>
<evidence type="ECO:0000313" key="9">
    <source>
        <dbReference type="Proteomes" id="UP000366872"/>
    </source>
</evidence>
<dbReference type="InterPro" id="IPR001734">
    <property type="entry name" value="Na/solute_symporter"/>
</dbReference>